<organism evidence="7 8">
    <name type="scientific">Eubacterium limosum</name>
    <dbReference type="NCBI Taxonomy" id="1736"/>
    <lineage>
        <taxon>Bacteria</taxon>
        <taxon>Bacillati</taxon>
        <taxon>Bacillota</taxon>
        <taxon>Clostridia</taxon>
        <taxon>Eubacteriales</taxon>
        <taxon>Eubacteriaceae</taxon>
        <taxon>Eubacterium</taxon>
    </lineage>
</organism>
<dbReference type="Gene3D" id="3.40.50.150">
    <property type="entry name" value="Vaccinia Virus protein VP39"/>
    <property type="match status" value="1"/>
</dbReference>
<name>A0AAC9QSH0_EUBLI</name>
<dbReference type="InterPro" id="IPR022642">
    <property type="entry name" value="CheR_C"/>
</dbReference>
<evidence type="ECO:0000259" key="6">
    <source>
        <dbReference type="PROSITE" id="PS50123"/>
    </source>
</evidence>
<dbReference type="InterPro" id="IPR029063">
    <property type="entry name" value="SAM-dependent_MTases_sf"/>
</dbReference>
<protein>
    <recommendedName>
        <fullName evidence="2">protein-glutamate O-methyltransferase</fullName>
        <ecNumber evidence="2">2.1.1.80</ecNumber>
    </recommendedName>
</protein>
<keyword evidence="3" id="KW-0489">Methyltransferase</keyword>
<dbReference type="KEGG" id="elim:B2M23_04935"/>
<comment type="catalytic activity">
    <reaction evidence="1">
        <text>L-glutamyl-[protein] + S-adenosyl-L-methionine = [protein]-L-glutamate 5-O-methyl ester + S-adenosyl-L-homocysteine</text>
        <dbReference type="Rhea" id="RHEA:24452"/>
        <dbReference type="Rhea" id="RHEA-COMP:10208"/>
        <dbReference type="Rhea" id="RHEA-COMP:10311"/>
        <dbReference type="ChEBI" id="CHEBI:29973"/>
        <dbReference type="ChEBI" id="CHEBI:57856"/>
        <dbReference type="ChEBI" id="CHEBI:59789"/>
        <dbReference type="ChEBI" id="CHEBI:82795"/>
        <dbReference type="EC" id="2.1.1.80"/>
    </reaction>
</comment>
<proteinExistence type="predicted"/>
<keyword evidence="4" id="KW-0808">Transferase</keyword>
<evidence type="ECO:0000256" key="1">
    <source>
        <dbReference type="ARBA" id="ARBA00001541"/>
    </source>
</evidence>
<dbReference type="SMART" id="SM00138">
    <property type="entry name" value="MeTrc"/>
    <property type="match status" value="1"/>
</dbReference>
<dbReference type="Pfam" id="PF03705">
    <property type="entry name" value="CheR_N"/>
    <property type="match status" value="1"/>
</dbReference>
<dbReference type="EMBL" id="CP019962">
    <property type="protein sequence ID" value="ARD64925.1"/>
    <property type="molecule type" value="Genomic_DNA"/>
</dbReference>
<feature type="domain" description="CheR-type methyltransferase" evidence="6">
    <location>
        <begin position="1"/>
        <end position="269"/>
    </location>
</feature>
<dbReference type="RefSeq" id="WP_038351852.1">
    <property type="nucleotide sequence ID" value="NZ_CP019962.1"/>
</dbReference>
<dbReference type="InterPro" id="IPR022641">
    <property type="entry name" value="CheR_N"/>
</dbReference>
<dbReference type="InterPro" id="IPR000780">
    <property type="entry name" value="CheR_MeTrfase"/>
</dbReference>
<sequence length="269" mass="31237">MIRLGKMEFLDIVDYIRGRYGINLEKKKVLIECRLRSELDRYGIASFKDYMKAVRADESGQMAGEMINRLTTNYTYFMREFKHFDFIRETILPAATAKNKADYQAWCAGCASGEECYTLAMIFQDYREENSAMPEAHITATDISEGALEHARQGIYPMKELGTLPPKWQEKYCTVRDEKSFEIKKLLKKDIQFKNQNLMEPEGIRKRYDLILCRNVMIYFDADSKKAMISRLENSLKPGGYLIVGLAEVLPREFTTLEFIGAAIYRKPE</sequence>
<dbReference type="SUPFAM" id="SSF47757">
    <property type="entry name" value="Chemotaxis receptor methyltransferase CheR, N-terminal domain"/>
    <property type="match status" value="1"/>
</dbReference>
<reference evidence="8" key="1">
    <citation type="journal article" date="2017" name="Sci. Rep.">
        <title>Determination of the Genome and Primary Transcriptome of Syngas Fermenting Eubacterium limosum ATCC 8486.</title>
        <authorList>
            <person name="Song Y."/>
            <person name="Shin J."/>
            <person name="Jeong Y."/>
            <person name="Jin S."/>
            <person name="Lee J.K."/>
            <person name="Kim D.R."/>
            <person name="Kim S.C."/>
            <person name="Cho S."/>
            <person name="Cho B.K."/>
        </authorList>
    </citation>
    <scope>NUCLEOTIDE SEQUENCE [LARGE SCALE GENOMIC DNA]</scope>
    <source>
        <strain evidence="8">ATCC 8486</strain>
    </source>
</reference>
<keyword evidence="5" id="KW-0949">S-adenosyl-L-methionine</keyword>
<dbReference type="Proteomes" id="UP000192391">
    <property type="component" value="Chromosome"/>
</dbReference>
<evidence type="ECO:0000256" key="4">
    <source>
        <dbReference type="ARBA" id="ARBA00022679"/>
    </source>
</evidence>
<accession>A0AAC9QSH0</accession>
<dbReference type="PIRSF" id="PIRSF000410">
    <property type="entry name" value="CheR"/>
    <property type="match status" value="1"/>
</dbReference>
<dbReference type="AlphaFoldDB" id="A0AAC9QSH0"/>
<dbReference type="PROSITE" id="PS50123">
    <property type="entry name" value="CHER"/>
    <property type="match status" value="1"/>
</dbReference>
<dbReference type="PRINTS" id="PR00996">
    <property type="entry name" value="CHERMTFRASE"/>
</dbReference>
<dbReference type="PANTHER" id="PTHR24422:SF19">
    <property type="entry name" value="CHEMOTAXIS PROTEIN METHYLTRANSFERASE"/>
    <property type="match status" value="1"/>
</dbReference>
<dbReference type="InterPro" id="IPR036804">
    <property type="entry name" value="CheR_N_sf"/>
</dbReference>
<dbReference type="InterPro" id="IPR050903">
    <property type="entry name" value="Bact_Chemotaxis_MeTrfase"/>
</dbReference>
<dbReference type="GO" id="GO:0008983">
    <property type="term" value="F:protein-glutamate O-methyltransferase activity"/>
    <property type="evidence" value="ECO:0007669"/>
    <property type="project" value="UniProtKB-EC"/>
</dbReference>
<evidence type="ECO:0000256" key="2">
    <source>
        <dbReference type="ARBA" id="ARBA00012534"/>
    </source>
</evidence>
<evidence type="ECO:0000313" key="8">
    <source>
        <dbReference type="Proteomes" id="UP000192391"/>
    </source>
</evidence>
<gene>
    <name evidence="7" type="ORF">B2M23_04935</name>
</gene>
<evidence type="ECO:0000256" key="5">
    <source>
        <dbReference type="ARBA" id="ARBA00022691"/>
    </source>
</evidence>
<evidence type="ECO:0000256" key="3">
    <source>
        <dbReference type="ARBA" id="ARBA00022603"/>
    </source>
</evidence>
<dbReference type="SUPFAM" id="SSF53335">
    <property type="entry name" value="S-adenosyl-L-methionine-dependent methyltransferases"/>
    <property type="match status" value="1"/>
</dbReference>
<evidence type="ECO:0000313" key="7">
    <source>
        <dbReference type="EMBL" id="ARD64925.1"/>
    </source>
</evidence>
<dbReference type="EC" id="2.1.1.80" evidence="2"/>
<dbReference type="Gene3D" id="1.10.155.10">
    <property type="entry name" value="Chemotaxis receptor methyltransferase CheR, N-terminal domain"/>
    <property type="match status" value="1"/>
</dbReference>
<dbReference type="InterPro" id="IPR026024">
    <property type="entry name" value="Chemotaxis_MeTrfase_CheR"/>
</dbReference>
<dbReference type="Pfam" id="PF01739">
    <property type="entry name" value="CheR"/>
    <property type="match status" value="1"/>
</dbReference>
<dbReference type="PANTHER" id="PTHR24422">
    <property type="entry name" value="CHEMOTAXIS PROTEIN METHYLTRANSFERASE"/>
    <property type="match status" value="1"/>
</dbReference>
<dbReference type="CDD" id="cd02440">
    <property type="entry name" value="AdoMet_MTases"/>
    <property type="match status" value="1"/>
</dbReference>
<dbReference type="GO" id="GO:0032259">
    <property type="term" value="P:methylation"/>
    <property type="evidence" value="ECO:0007669"/>
    <property type="project" value="UniProtKB-KW"/>
</dbReference>